<evidence type="ECO:0000313" key="2">
    <source>
        <dbReference type="Proteomes" id="UP000002199"/>
    </source>
</evidence>
<dbReference type="PaxDb" id="224325-AF_1945"/>
<dbReference type="EnsemblBacteria" id="AAB89313">
    <property type="protein sequence ID" value="AAB89313"/>
    <property type="gene ID" value="AF_1945"/>
</dbReference>
<dbReference type="EMBL" id="AE000782">
    <property type="protein sequence ID" value="AAB89313.1"/>
    <property type="molecule type" value="Genomic_DNA"/>
</dbReference>
<reference evidence="1 2" key="1">
    <citation type="journal article" date="1997" name="Nature">
        <title>The complete genome sequence of the hyperthermophilic, sulphate-reducing archaeon Archaeoglobus fulgidus.</title>
        <authorList>
            <person name="Klenk H.P."/>
            <person name="Clayton R.A."/>
            <person name="Tomb J."/>
            <person name="White O."/>
            <person name="Nelson K.E."/>
            <person name="Ketchum K.A."/>
            <person name="Dodson R.J."/>
            <person name="Gwinn M."/>
            <person name="Hickey E.K."/>
            <person name="Peterson J.D."/>
            <person name="Richardson D.L."/>
            <person name="Kerlavage A.R."/>
            <person name="Graham D.E."/>
            <person name="Kyrpides N.C."/>
            <person name="Fleischmann R.D."/>
            <person name="Quackenbush J."/>
            <person name="Lee N.H."/>
            <person name="Sutton G.G."/>
            <person name="Gill S."/>
            <person name="Kirkness E.F."/>
            <person name="Dougherty B.A."/>
            <person name="McKenney K."/>
            <person name="Adams M.D."/>
            <person name="Loftus B."/>
            <person name="Peterson S."/>
            <person name="Reich C.I."/>
            <person name="McNeil L.K."/>
            <person name="Badger J.H."/>
            <person name="Glodek A."/>
            <person name="Zhou L."/>
            <person name="Overbeek R."/>
            <person name="Gocayne J.D."/>
            <person name="Weidman J.F."/>
            <person name="McDonald L."/>
            <person name="Utterback T."/>
            <person name="Cotton M.D."/>
            <person name="Spriggs T."/>
            <person name="Artiach P."/>
            <person name="Kaine B.P."/>
            <person name="Sykes S.M."/>
            <person name="Sadow P.W."/>
            <person name="D'Andrea K.P."/>
            <person name="Bowman C."/>
            <person name="Fujii C."/>
            <person name="Garland S.A."/>
            <person name="Mason T.M."/>
            <person name="Olsen G.J."/>
            <person name="Fraser C.M."/>
            <person name="Smith H.O."/>
            <person name="Woese C.R."/>
            <person name="Venter J.C."/>
        </authorList>
    </citation>
    <scope>NUCLEOTIDE SEQUENCE [LARGE SCALE GENOMIC DNA]</scope>
    <source>
        <strain evidence="2">ATCC 49558 / DSM 4304 / JCM 9628 / NBRC 100126 / VC-16</strain>
    </source>
</reference>
<dbReference type="HOGENOM" id="CLU_1173323_0_0_2"/>
<dbReference type="AlphaFoldDB" id="O28334"/>
<protein>
    <submittedName>
        <fullName evidence="1">Uncharacterized protein</fullName>
    </submittedName>
</protein>
<dbReference type="PIR" id="H69492">
    <property type="entry name" value="H69492"/>
</dbReference>
<proteinExistence type="predicted"/>
<gene>
    <name evidence="1" type="ordered locus">AF_1945</name>
</gene>
<evidence type="ECO:0000313" key="1">
    <source>
        <dbReference type="EMBL" id="AAB89313.1"/>
    </source>
</evidence>
<name>O28334_ARCFU</name>
<keyword evidence="2" id="KW-1185">Reference proteome</keyword>
<dbReference type="Proteomes" id="UP000002199">
    <property type="component" value="Chromosome"/>
</dbReference>
<dbReference type="KEGG" id="afu:AF_1945"/>
<dbReference type="STRING" id="224325.AF_1945"/>
<accession>O28334</accession>
<sequence length="236" mass="26112">MRAGDSMRWILLVLVILLASSIPLCSQPGQPESGQESQPAATLYNVTLDSGYFDKLKGVIEGDTTPKEKEKAILEMAQIAVMLNDSDRAIEYLKEVASTSKDQNVVAAAYAAIDLIRDYYPPEVLGELAVDVEGDLKPGSTVNITATVKAYSDCEGMVGIKRGVPEGMELKSNIRYKFEISAEETKKFTFVVKPEQSDEYALTIALFLEKSRFDYQQVEQEIVLRVDESGGEVVYY</sequence>
<organism evidence="1 2">
    <name type="scientific">Archaeoglobus fulgidus (strain ATCC 49558 / DSM 4304 / JCM 9628 / NBRC 100126 / VC-16)</name>
    <dbReference type="NCBI Taxonomy" id="224325"/>
    <lineage>
        <taxon>Archaea</taxon>
        <taxon>Methanobacteriati</taxon>
        <taxon>Methanobacteriota</taxon>
        <taxon>Archaeoglobi</taxon>
        <taxon>Archaeoglobales</taxon>
        <taxon>Archaeoglobaceae</taxon>
        <taxon>Archaeoglobus</taxon>
    </lineage>
</organism>